<evidence type="ECO:0000259" key="1">
    <source>
        <dbReference type="Pfam" id="PF00535"/>
    </source>
</evidence>
<keyword evidence="2" id="KW-0808">Transferase</keyword>
<dbReference type="Proteomes" id="UP000295150">
    <property type="component" value="Unassembled WGS sequence"/>
</dbReference>
<dbReference type="PANTHER" id="PTHR22916:SF3">
    <property type="entry name" value="UDP-GLCNAC:BETAGAL BETA-1,3-N-ACETYLGLUCOSAMINYLTRANSFERASE-LIKE PROTEIN 1"/>
    <property type="match status" value="1"/>
</dbReference>
<dbReference type="Gene3D" id="3.90.550.10">
    <property type="entry name" value="Spore Coat Polysaccharide Biosynthesis Protein SpsA, Chain A"/>
    <property type="match status" value="1"/>
</dbReference>
<dbReference type="OrthoDB" id="9801954at2"/>
<accession>A0A4R6HGI8</accession>
<name>A0A4R6HGI8_9GAMM</name>
<dbReference type="EMBL" id="SNWH01000008">
    <property type="protein sequence ID" value="TDO07730.1"/>
    <property type="molecule type" value="Genomic_DNA"/>
</dbReference>
<dbReference type="Pfam" id="PF00535">
    <property type="entry name" value="Glycos_transf_2"/>
    <property type="match status" value="1"/>
</dbReference>
<gene>
    <name evidence="2" type="ORF">DFO68_10895</name>
</gene>
<sequence>MAATPRITVLIPVYNRERYIAAAIDSVLAQSFTDFELLIVDDGSTDRSMEIISSYTDADSRIRIERSPSNKGGPWARNRGLDLARGEYVAMLDSDDAAAPERLARQVTFLDAHPSYALVGTGKQTMDASGARIKGFKPRPVTAAEIKAQLLFRCCIAHTSIMARTAIMRRYRYDERFVVSQDFELFARLSHAYPLANLPEALVSFRRHDAHVSSDRERVTTYQLLILKQQIETLGITTVDDDVQRHFMLSRPRSWFVPDAFYLEWAQDWLCRLREANRRQQRFEPQVFDRILGHLWINQCTKARLRITDIAQKTLTRQDLRACVWSAACRRLRQAVPLVPGSRHARLAD</sequence>
<protein>
    <submittedName>
        <fullName evidence="2">Glycosyl transferase family 2</fullName>
    </submittedName>
</protein>
<keyword evidence="3" id="KW-1185">Reference proteome</keyword>
<dbReference type="InterPro" id="IPR029044">
    <property type="entry name" value="Nucleotide-diphossugar_trans"/>
</dbReference>
<dbReference type="AlphaFoldDB" id="A0A4R6HGI8"/>
<reference evidence="2 3" key="1">
    <citation type="submission" date="2019-03" db="EMBL/GenBank/DDBJ databases">
        <title>Freshwater and sediment microbial communities from various areas in North America, analyzing microbe dynamics in response to fracking.</title>
        <authorList>
            <person name="Lamendella R."/>
        </authorList>
    </citation>
    <scope>NUCLEOTIDE SEQUENCE [LARGE SCALE GENOMIC DNA]</scope>
    <source>
        <strain evidence="2 3">1_TX</strain>
    </source>
</reference>
<evidence type="ECO:0000313" key="3">
    <source>
        <dbReference type="Proteomes" id="UP000295150"/>
    </source>
</evidence>
<dbReference type="RefSeq" id="WP_133483208.1">
    <property type="nucleotide sequence ID" value="NZ_SNWH01000008.1"/>
</dbReference>
<dbReference type="CDD" id="cd00761">
    <property type="entry name" value="Glyco_tranf_GTA_type"/>
    <property type="match status" value="1"/>
</dbReference>
<dbReference type="InterPro" id="IPR001173">
    <property type="entry name" value="Glyco_trans_2-like"/>
</dbReference>
<proteinExistence type="predicted"/>
<dbReference type="GO" id="GO:0016758">
    <property type="term" value="F:hexosyltransferase activity"/>
    <property type="evidence" value="ECO:0007669"/>
    <property type="project" value="UniProtKB-ARBA"/>
</dbReference>
<organism evidence="2 3">
    <name type="scientific">Halomonas ventosae</name>
    <dbReference type="NCBI Taxonomy" id="229007"/>
    <lineage>
        <taxon>Bacteria</taxon>
        <taxon>Pseudomonadati</taxon>
        <taxon>Pseudomonadota</taxon>
        <taxon>Gammaproteobacteria</taxon>
        <taxon>Oceanospirillales</taxon>
        <taxon>Halomonadaceae</taxon>
        <taxon>Halomonas</taxon>
    </lineage>
</organism>
<feature type="domain" description="Glycosyltransferase 2-like" evidence="1">
    <location>
        <begin position="8"/>
        <end position="158"/>
    </location>
</feature>
<comment type="caution">
    <text evidence="2">The sequence shown here is derived from an EMBL/GenBank/DDBJ whole genome shotgun (WGS) entry which is preliminary data.</text>
</comment>
<dbReference type="SUPFAM" id="SSF53448">
    <property type="entry name" value="Nucleotide-diphospho-sugar transferases"/>
    <property type="match status" value="1"/>
</dbReference>
<dbReference type="PANTHER" id="PTHR22916">
    <property type="entry name" value="GLYCOSYLTRANSFERASE"/>
    <property type="match status" value="1"/>
</dbReference>
<evidence type="ECO:0000313" key="2">
    <source>
        <dbReference type="EMBL" id="TDO07730.1"/>
    </source>
</evidence>